<dbReference type="Pfam" id="PF00560">
    <property type="entry name" value="LRR_1"/>
    <property type="match status" value="1"/>
</dbReference>
<gene>
    <name evidence="2" type="ORF">IFM89_005932</name>
</gene>
<accession>A0A835I988</accession>
<dbReference type="InterPro" id="IPR001611">
    <property type="entry name" value="Leu-rich_rpt"/>
</dbReference>
<evidence type="ECO:0000313" key="2">
    <source>
        <dbReference type="EMBL" id="KAF9613161.1"/>
    </source>
</evidence>
<dbReference type="SUPFAM" id="SSF52058">
    <property type="entry name" value="L domain-like"/>
    <property type="match status" value="1"/>
</dbReference>
<comment type="caution">
    <text evidence="2">The sequence shown here is derived from an EMBL/GenBank/DDBJ whole genome shotgun (WGS) entry which is preliminary data.</text>
</comment>
<proteinExistence type="predicted"/>
<sequence>MEYMLRAEEHERSIEDIATIRIQTVFPGYKCVVVDWWCALCELVVCSVSWWTGRVHCVNWWCGVCSVSWWTGGLYCVDWWCVDCLCAACDGVLVCNGVTGNASTNIHKIGNQTMECEPEFLLNRPRSLLGNFISGTIPREIGSIPTLEELFLQDNNLGGPHPLELGNLRKPFCLLPLRISDLNVSSMDFPDLQELTKLEELVLRSYAITGPIPSYIGERMLNIKKLKNEYHQDPRMPPWSSGVYDLERDRQRIRGPHALAS</sequence>
<dbReference type="PANTHER" id="PTHR47988">
    <property type="entry name" value="SOMATIC EMBRYOGENESIS RECEPTOR KINASE 1"/>
    <property type="match status" value="1"/>
</dbReference>
<organism evidence="2 3">
    <name type="scientific">Coptis chinensis</name>
    <dbReference type="NCBI Taxonomy" id="261450"/>
    <lineage>
        <taxon>Eukaryota</taxon>
        <taxon>Viridiplantae</taxon>
        <taxon>Streptophyta</taxon>
        <taxon>Embryophyta</taxon>
        <taxon>Tracheophyta</taxon>
        <taxon>Spermatophyta</taxon>
        <taxon>Magnoliopsida</taxon>
        <taxon>Ranunculales</taxon>
        <taxon>Ranunculaceae</taxon>
        <taxon>Coptidoideae</taxon>
        <taxon>Coptis</taxon>
    </lineage>
</organism>
<keyword evidence="3" id="KW-1185">Reference proteome</keyword>
<dbReference type="AlphaFoldDB" id="A0A835I988"/>
<name>A0A835I988_9MAGN</name>
<keyword evidence="1" id="KW-0732">Signal</keyword>
<protein>
    <submittedName>
        <fullName evidence="2">Uncharacterized protein</fullName>
    </submittedName>
</protein>
<dbReference type="InterPro" id="IPR032675">
    <property type="entry name" value="LRR_dom_sf"/>
</dbReference>
<dbReference type="EMBL" id="JADFTS010000003">
    <property type="protein sequence ID" value="KAF9613161.1"/>
    <property type="molecule type" value="Genomic_DNA"/>
</dbReference>
<evidence type="ECO:0000256" key="1">
    <source>
        <dbReference type="ARBA" id="ARBA00022729"/>
    </source>
</evidence>
<dbReference type="Proteomes" id="UP000631114">
    <property type="component" value="Unassembled WGS sequence"/>
</dbReference>
<reference evidence="2 3" key="1">
    <citation type="submission" date="2020-10" db="EMBL/GenBank/DDBJ databases">
        <title>The Coptis chinensis genome and diversification of protoberbering-type alkaloids.</title>
        <authorList>
            <person name="Wang B."/>
            <person name="Shu S."/>
            <person name="Song C."/>
            <person name="Liu Y."/>
        </authorList>
    </citation>
    <scope>NUCLEOTIDE SEQUENCE [LARGE SCALE GENOMIC DNA]</scope>
    <source>
        <strain evidence="2">HL-2020</strain>
        <tissue evidence="2">Leaf</tissue>
    </source>
</reference>
<dbReference type="Gene3D" id="3.80.10.10">
    <property type="entry name" value="Ribonuclease Inhibitor"/>
    <property type="match status" value="1"/>
</dbReference>
<evidence type="ECO:0000313" key="3">
    <source>
        <dbReference type="Proteomes" id="UP000631114"/>
    </source>
</evidence>